<name>A0A821NCQ5_9BILA</name>
<feature type="region of interest" description="Disordered" evidence="1">
    <location>
        <begin position="1"/>
        <end position="74"/>
    </location>
</feature>
<sequence length="74" mass="8334">MSGADSHNARRSIGDTFYSPDESMSDMNDIDDQQSKPLPTHLQQSIDPIKSLDNKQDQSLSKPLNQQQTPKNDF</sequence>
<gene>
    <name evidence="2" type="ORF">OVN521_LOCUS51217</name>
</gene>
<evidence type="ECO:0000256" key="1">
    <source>
        <dbReference type="SAM" id="MobiDB-lite"/>
    </source>
</evidence>
<accession>A0A821NCQ5</accession>
<proteinExistence type="predicted"/>
<organism evidence="2 3">
    <name type="scientific">Rotaria magnacalcarata</name>
    <dbReference type="NCBI Taxonomy" id="392030"/>
    <lineage>
        <taxon>Eukaryota</taxon>
        <taxon>Metazoa</taxon>
        <taxon>Spiralia</taxon>
        <taxon>Gnathifera</taxon>
        <taxon>Rotifera</taxon>
        <taxon>Eurotatoria</taxon>
        <taxon>Bdelloidea</taxon>
        <taxon>Philodinida</taxon>
        <taxon>Philodinidae</taxon>
        <taxon>Rotaria</taxon>
    </lineage>
</organism>
<reference evidence="2" key="1">
    <citation type="submission" date="2021-02" db="EMBL/GenBank/DDBJ databases">
        <authorList>
            <person name="Nowell W R."/>
        </authorList>
    </citation>
    <scope>NUCLEOTIDE SEQUENCE</scope>
</reference>
<dbReference type="AlphaFoldDB" id="A0A821NCQ5"/>
<evidence type="ECO:0000313" key="2">
    <source>
        <dbReference type="EMBL" id="CAF4782177.1"/>
    </source>
</evidence>
<feature type="non-terminal residue" evidence="2">
    <location>
        <position position="1"/>
    </location>
</feature>
<feature type="non-terminal residue" evidence="2">
    <location>
        <position position="74"/>
    </location>
</feature>
<protein>
    <submittedName>
        <fullName evidence="2">Uncharacterized protein</fullName>
    </submittedName>
</protein>
<feature type="compositionally biased region" description="Polar residues" evidence="1">
    <location>
        <begin position="57"/>
        <end position="74"/>
    </location>
</feature>
<keyword evidence="3" id="KW-1185">Reference proteome</keyword>
<feature type="compositionally biased region" description="Polar residues" evidence="1">
    <location>
        <begin position="35"/>
        <end position="46"/>
    </location>
</feature>
<comment type="caution">
    <text evidence="2">The sequence shown here is derived from an EMBL/GenBank/DDBJ whole genome shotgun (WGS) entry which is preliminary data.</text>
</comment>
<dbReference type="Proteomes" id="UP000663866">
    <property type="component" value="Unassembled WGS sequence"/>
</dbReference>
<dbReference type="EMBL" id="CAJOBG010122004">
    <property type="protein sequence ID" value="CAF4782177.1"/>
    <property type="molecule type" value="Genomic_DNA"/>
</dbReference>
<evidence type="ECO:0000313" key="3">
    <source>
        <dbReference type="Proteomes" id="UP000663866"/>
    </source>
</evidence>